<dbReference type="Pfam" id="PF00059">
    <property type="entry name" value="Lectin_C"/>
    <property type="match status" value="1"/>
</dbReference>
<dbReference type="EMBL" id="UYRU01050759">
    <property type="protein sequence ID" value="VDN11123.1"/>
    <property type="molecule type" value="Genomic_DNA"/>
</dbReference>
<dbReference type="SUPFAM" id="SSF56436">
    <property type="entry name" value="C-type lectin-like"/>
    <property type="match status" value="2"/>
</dbReference>
<dbReference type="Gene3D" id="3.10.100.10">
    <property type="entry name" value="Mannose-Binding Protein A, subunit A"/>
    <property type="match status" value="2"/>
</dbReference>
<feature type="domain" description="C-type lectin" evidence="1">
    <location>
        <begin position="1"/>
        <end position="51"/>
    </location>
</feature>
<reference evidence="2 3" key="1">
    <citation type="submission" date="2018-11" db="EMBL/GenBank/DDBJ databases">
        <authorList>
            <consortium name="Pathogen Informatics"/>
        </authorList>
    </citation>
    <scope>NUCLEOTIDE SEQUENCE [LARGE SCALE GENOMIC DNA]</scope>
</reference>
<protein>
    <recommendedName>
        <fullName evidence="1">C-type lectin domain-containing protein</fullName>
    </recommendedName>
</protein>
<sequence>MLQWVSGYPAVPFTHWKDPSRRLSPECISILSGDGSWEPRDCNEKHPFICGNVTSNRQPESPFLPLFQTLVCPEGYFLLNRRCLAFFLRQEDAKPWHEARKACKDLKTPGHLLTISSMQLQVTLEVFHNRSLSIILRVRYSRRR</sequence>
<name>A0A3P7LK01_DIBLA</name>
<accession>A0A3P7LK01</accession>
<dbReference type="AlphaFoldDB" id="A0A3P7LK01"/>
<dbReference type="InterPro" id="IPR016187">
    <property type="entry name" value="CTDL_fold"/>
</dbReference>
<gene>
    <name evidence="2" type="ORF">DILT_LOCUS6954</name>
</gene>
<dbReference type="PROSITE" id="PS50041">
    <property type="entry name" value="C_TYPE_LECTIN_2"/>
    <property type="match status" value="1"/>
</dbReference>
<proteinExistence type="predicted"/>
<dbReference type="CDD" id="cd00037">
    <property type="entry name" value="CLECT"/>
    <property type="match status" value="1"/>
</dbReference>
<keyword evidence="3" id="KW-1185">Reference proteome</keyword>
<evidence type="ECO:0000259" key="1">
    <source>
        <dbReference type="PROSITE" id="PS50041"/>
    </source>
</evidence>
<evidence type="ECO:0000313" key="3">
    <source>
        <dbReference type="Proteomes" id="UP000281553"/>
    </source>
</evidence>
<dbReference type="InterPro" id="IPR016186">
    <property type="entry name" value="C-type_lectin-like/link_sf"/>
</dbReference>
<dbReference type="InterPro" id="IPR001304">
    <property type="entry name" value="C-type_lectin-like"/>
</dbReference>
<dbReference type="Proteomes" id="UP000281553">
    <property type="component" value="Unassembled WGS sequence"/>
</dbReference>
<evidence type="ECO:0000313" key="2">
    <source>
        <dbReference type="EMBL" id="VDN11123.1"/>
    </source>
</evidence>
<organism evidence="2 3">
    <name type="scientific">Dibothriocephalus latus</name>
    <name type="common">Fish tapeworm</name>
    <name type="synonym">Diphyllobothrium latum</name>
    <dbReference type="NCBI Taxonomy" id="60516"/>
    <lineage>
        <taxon>Eukaryota</taxon>
        <taxon>Metazoa</taxon>
        <taxon>Spiralia</taxon>
        <taxon>Lophotrochozoa</taxon>
        <taxon>Platyhelminthes</taxon>
        <taxon>Cestoda</taxon>
        <taxon>Eucestoda</taxon>
        <taxon>Diphyllobothriidea</taxon>
        <taxon>Diphyllobothriidae</taxon>
        <taxon>Dibothriocephalus</taxon>
    </lineage>
</organism>
<dbReference type="OrthoDB" id="6226225at2759"/>